<dbReference type="InterPro" id="IPR017452">
    <property type="entry name" value="GPCR_Rhodpsn_7TM"/>
</dbReference>
<comment type="caution">
    <text evidence="12">The sequence shown here is derived from an EMBL/GenBank/DDBJ whole genome shotgun (WGS) entry which is preliminary data.</text>
</comment>
<dbReference type="InterPro" id="IPR002962">
    <property type="entry name" value="Peropsin"/>
</dbReference>
<keyword evidence="6" id="KW-1015">Disulfide bond</keyword>
<evidence type="ECO:0000313" key="13">
    <source>
        <dbReference type="Proteomes" id="UP001519460"/>
    </source>
</evidence>
<evidence type="ECO:0000256" key="5">
    <source>
        <dbReference type="ARBA" id="ARBA00023136"/>
    </source>
</evidence>
<dbReference type="FunFam" id="1.20.1070.10:FF:000219">
    <property type="entry name" value="Opsin 5-like 2"/>
    <property type="match status" value="1"/>
</dbReference>
<keyword evidence="3 10" id="KW-1133">Transmembrane helix</keyword>
<evidence type="ECO:0000256" key="10">
    <source>
        <dbReference type="SAM" id="Phobius"/>
    </source>
</evidence>
<dbReference type="EMBL" id="JACVVK020000116">
    <property type="protein sequence ID" value="KAK7491332.1"/>
    <property type="molecule type" value="Genomic_DNA"/>
</dbReference>
<proteinExistence type="predicted"/>
<keyword evidence="2 10" id="KW-0812">Transmembrane</keyword>
<feature type="transmembrane region" description="Helical" evidence="10">
    <location>
        <begin position="82"/>
        <end position="99"/>
    </location>
</feature>
<dbReference type="PROSITE" id="PS50262">
    <property type="entry name" value="G_PROTEIN_RECEP_F1_2"/>
    <property type="match status" value="1"/>
</dbReference>
<evidence type="ECO:0000256" key="8">
    <source>
        <dbReference type="ARBA" id="ARBA00023180"/>
    </source>
</evidence>
<feature type="transmembrane region" description="Helical" evidence="10">
    <location>
        <begin position="208"/>
        <end position="230"/>
    </location>
</feature>
<evidence type="ECO:0000256" key="4">
    <source>
        <dbReference type="ARBA" id="ARBA00023040"/>
    </source>
</evidence>
<keyword evidence="5 10" id="KW-0472">Membrane</keyword>
<evidence type="ECO:0000256" key="3">
    <source>
        <dbReference type="ARBA" id="ARBA00022989"/>
    </source>
</evidence>
<organism evidence="12 13">
    <name type="scientific">Batillaria attramentaria</name>
    <dbReference type="NCBI Taxonomy" id="370345"/>
    <lineage>
        <taxon>Eukaryota</taxon>
        <taxon>Metazoa</taxon>
        <taxon>Spiralia</taxon>
        <taxon>Lophotrochozoa</taxon>
        <taxon>Mollusca</taxon>
        <taxon>Gastropoda</taxon>
        <taxon>Caenogastropoda</taxon>
        <taxon>Sorbeoconcha</taxon>
        <taxon>Cerithioidea</taxon>
        <taxon>Batillariidae</taxon>
        <taxon>Batillaria</taxon>
    </lineage>
</organism>
<keyword evidence="4" id="KW-0297">G-protein coupled receptor</keyword>
<protein>
    <recommendedName>
        <fullName evidence="11">G-protein coupled receptors family 1 profile domain-containing protein</fullName>
    </recommendedName>
</protein>
<evidence type="ECO:0000256" key="9">
    <source>
        <dbReference type="ARBA" id="ARBA00023224"/>
    </source>
</evidence>
<keyword evidence="8" id="KW-0325">Glycoprotein</keyword>
<feature type="transmembrane region" description="Helical" evidence="10">
    <location>
        <begin position="299"/>
        <end position="324"/>
    </location>
</feature>
<evidence type="ECO:0000256" key="6">
    <source>
        <dbReference type="ARBA" id="ARBA00023157"/>
    </source>
</evidence>
<dbReference type="InterPro" id="IPR050125">
    <property type="entry name" value="GPCR_opsins"/>
</dbReference>
<evidence type="ECO:0000313" key="12">
    <source>
        <dbReference type="EMBL" id="KAK7491332.1"/>
    </source>
</evidence>
<reference evidence="12 13" key="1">
    <citation type="journal article" date="2023" name="Sci. Data">
        <title>Genome assembly of the Korean intertidal mud-creeper Batillaria attramentaria.</title>
        <authorList>
            <person name="Patra A.K."/>
            <person name="Ho P.T."/>
            <person name="Jun S."/>
            <person name="Lee S.J."/>
            <person name="Kim Y."/>
            <person name="Won Y.J."/>
        </authorList>
    </citation>
    <scope>NUCLEOTIDE SEQUENCE [LARGE SCALE GENOMIC DNA]</scope>
    <source>
        <strain evidence="12">Wonlab-2016</strain>
    </source>
</reference>
<sequence length="380" mass="42206">MAMSTGKPDVDNVTSVPNNDNTTMSEWEVLIERYDIRPLSPAGYLGCALYLLIVGLLATAGNSTTLIMFLKSQKLRVKPHNMLIINLALSDLGISVFGYPLTMLSCFAGRWIFGMVGCTVQGFTTFVFALSDMYTLTVVSVYRWIAVCLPQYNHRLTVSLTLKVIGAEWILCIVICAFPLVGMSSYTPEPFGTSCTIDWDDPQPASVFYVYLLILIAYLVPVGIMFYCYYKVVIRSGEIMRSLKQTAAKTLNIGEAETANVNLAESKVTWISLAMVAAFLVVWSPYALLSVVAIHKADIALWLTTLPTMCCKASCALNPIIFYLTNPTFRRTFRATFCRSKKVAPSVPKRAQTFKVDKTRDGIFIGEANVTFRQADTTMF</sequence>
<evidence type="ECO:0000256" key="1">
    <source>
        <dbReference type="ARBA" id="ARBA00004141"/>
    </source>
</evidence>
<dbReference type="GO" id="GO:0004930">
    <property type="term" value="F:G protein-coupled receptor activity"/>
    <property type="evidence" value="ECO:0007669"/>
    <property type="project" value="UniProtKB-KW"/>
</dbReference>
<keyword evidence="9" id="KW-0807">Transducer</keyword>
<evidence type="ECO:0000259" key="11">
    <source>
        <dbReference type="PROSITE" id="PS50262"/>
    </source>
</evidence>
<feature type="transmembrane region" description="Helical" evidence="10">
    <location>
        <begin position="160"/>
        <end position="181"/>
    </location>
</feature>
<feature type="domain" description="G-protein coupled receptors family 1 profile" evidence="11">
    <location>
        <begin position="61"/>
        <end position="322"/>
    </location>
</feature>
<comment type="subcellular location">
    <subcellularLocation>
        <location evidence="1">Membrane</location>
        <topology evidence="1">Multi-pass membrane protein</topology>
    </subcellularLocation>
</comment>
<dbReference type="InterPro" id="IPR000276">
    <property type="entry name" value="GPCR_Rhodpsn"/>
</dbReference>
<accession>A0ABD0KW42</accession>
<feature type="transmembrane region" description="Helical" evidence="10">
    <location>
        <begin position="48"/>
        <end position="70"/>
    </location>
</feature>
<name>A0ABD0KW42_9CAEN</name>
<gene>
    <name evidence="12" type="ORF">BaRGS_00017433</name>
</gene>
<keyword evidence="13" id="KW-1185">Reference proteome</keyword>
<keyword evidence="7" id="KW-0675">Receptor</keyword>
<dbReference type="AlphaFoldDB" id="A0ABD0KW42"/>
<evidence type="ECO:0000256" key="7">
    <source>
        <dbReference type="ARBA" id="ARBA00023170"/>
    </source>
</evidence>
<dbReference type="Gene3D" id="1.20.1070.10">
    <property type="entry name" value="Rhodopsin 7-helix transmembrane proteins"/>
    <property type="match status" value="1"/>
</dbReference>
<dbReference type="Proteomes" id="UP001519460">
    <property type="component" value="Unassembled WGS sequence"/>
</dbReference>
<dbReference type="PRINTS" id="PR01244">
    <property type="entry name" value="PEROPSIN"/>
</dbReference>
<dbReference type="PANTHER" id="PTHR24240">
    <property type="entry name" value="OPSIN"/>
    <property type="match status" value="1"/>
</dbReference>
<dbReference type="GO" id="GO:0016020">
    <property type="term" value="C:membrane"/>
    <property type="evidence" value="ECO:0007669"/>
    <property type="project" value="UniProtKB-SubCell"/>
</dbReference>
<feature type="transmembrane region" description="Helical" evidence="10">
    <location>
        <begin position="270"/>
        <end position="293"/>
    </location>
</feature>
<dbReference type="Pfam" id="PF00001">
    <property type="entry name" value="7tm_1"/>
    <property type="match status" value="1"/>
</dbReference>
<dbReference type="SUPFAM" id="SSF81321">
    <property type="entry name" value="Family A G protein-coupled receptor-like"/>
    <property type="match status" value="1"/>
</dbReference>
<feature type="transmembrane region" description="Helical" evidence="10">
    <location>
        <begin position="111"/>
        <end position="139"/>
    </location>
</feature>
<evidence type="ECO:0000256" key="2">
    <source>
        <dbReference type="ARBA" id="ARBA00022692"/>
    </source>
</evidence>
<dbReference type="PRINTS" id="PR00237">
    <property type="entry name" value="GPCRRHODOPSN"/>
</dbReference>